<proteinExistence type="predicted"/>
<evidence type="ECO:0000313" key="2">
    <source>
        <dbReference type="EnsemblMetazoa" id="GAUT044247-PA"/>
    </source>
</evidence>
<dbReference type="InterPro" id="IPR036056">
    <property type="entry name" value="Fibrinogen-like_C"/>
</dbReference>
<keyword evidence="3" id="KW-1185">Reference proteome</keyword>
<dbReference type="AlphaFoldDB" id="A0A1A9VQD8"/>
<dbReference type="Pfam" id="PF00147">
    <property type="entry name" value="Fibrinogen_C"/>
    <property type="match status" value="1"/>
</dbReference>
<dbReference type="VEuPathDB" id="VectorBase:GAUT044247"/>
<accession>A0A1A9VQD8</accession>
<feature type="domain" description="Fibrinogen C-terminal" evidence="1">
    <location>
        <begin position="138"/>
        <end position="180"/>
    </location>
</feature>
<reference evidence="2" key="1">
    <citation type="submission" date="2020-05" db="UniProtKB">
        <authorList>
            <consortium name="EnsemblMetazoa"/>
        </authorList>
    </citation>
    <scope>IDENTIFICATION</scope>
    <source>
        <strain evidence="2">TTRI</strain>
    </source>
</reference>
<dbReference type="Proteomes" id="UP000078200">
    <property type="component" value="Unassembled WGS sequence"/>
</dbReference>
<evidence type="ECO:0000259" key="1">
    <source>
        <dbReference type="Pfam" id="PF00147"/>
    </source>
</evidence>
<dbReference type="InterPro" id="IPR002181">
    <property type="entry name" value="Fibrinogen_a/b/g_C_dom"/>
</dbReference>
<dbReference type="Gene3D" id="3.90.215.10">
    <property type="entry name" value="Gamma Fibrinogen, chain A, domain 1"/>
    <property type="match status" value="1"/>
</dbReference>
<name>A0A1A9VQD8_GLOAU</name>
<dbReference type="SUPFAM" id="SSF56496">
    <property type="entry name" value="Fibrinogen C-terminal domain-like"/>
    <property type="match status" value="1"/>
</dbReference>
<evidence type="ECO:0000313" key="3">
    <source>
        <dbReference type="Proteomes" id="UP000078200"/>
    </source>
</evidence>
<sequence>MSTFIILLRKGLASEFSMYSTYCRRLHFDEQPDYLSTRLHLRLDNVEAEKFSMSYRLVSLDWLSHAMTKIQLDKLETILEQSQKVNQKSLEFINEHRNNLREFTAKTNEIADRHQANSPVDIRKIADHNPEHCDDETCLIKNCRFSTECLVLCEDSENGNRWTIVQKRYNGSVGFHRTWVRIYD</sequence>
<dbReference type="InterPro" id="IPR014716">
    <property type="entry name" value="Fibrinogen_a/b/g_C_1"/>
</dbReference>
<dbReference type="STRING" id="7395.A0A1A9VQD8"/>
<protein>
    <submittedName>
        <fullName evidence="2">Fibrinogen C-terminal domain-containing protein</fullName>
    </submittedName>
</protein>
<organism evidence="2 3">
    <name type="scientific">Glossina austeni</name>
    <name type="common">Savannah tsetse fly</name>
    <dbReference type="NCBI Taxonomy" id="7395"/>
    <lineage>
        <taxon>Eukaryota</taxon>
        <taxon>Metazoa</taxon>
        <taxon>Ecdysozoa</taxon>
        <taxon>Arthropoda</taxon>
        <taxon>Hexapoda</taxon>
        <taxon>Insecta</taxon>
        <taxon>Pterygota</taxon>
        <taxon>Neoptera</taxon>
        <taxon>Endopterygota</taxon>
        <taxon>Diptera</taxon>
        <taxon>Brachycera</taxon>
        <taxon>Muscomorpha</taxon>
        <taxon>Hippoboscoidea</taxon>
        <taxon>Glossinidae</taxon>
        <taxon>Glossina</taxon>
    </lineage>
</organism>
<dbReference type="EnsemblMetazoa" id="GAUT044247-RA">
    <property type="protein sequence ID" value="GAUT044247-PA"/>
    <property type="gene ID" value="GAUT044247"/>
</dbReference>